<reference evidence="2" key="1">
    <citation type="submission" date="2015-07" db="EMBL/GenBank/DDBJ databases">
        <authorList>
            <person name="Rodrigo-Torres Lidia"/>
            <person name="Arahal R.David."/>
        </authorList>
    </citation>
    <scope>NUCLEOTIDE SEQUENCE [LARGE SCALE GENOMIC DNA]</scope>
    <source>
        <strain evidence="2">CECT 4801</strain>
    </source>
</reference>
<dbReference type="Proteomes" id="UP000048926">
    <property type="component" value="Unassembled WGS sequence"/>
</dbReference>
<gene>
    <name evidence="1" type="ORF">LAL4801_01849</name>
</gene>
<name>A0A0M6Y336_9HYPH</name>
<proteinExistence type="predicted"/>
<accession>A0A0M6Y336</accession>
<organism evidence="1 2">
    <name type="scientific">Roseibium aggregatum</name>
    <dbReference type="NCBI Taxonomy" id="187304"/>
    <lineage>
        <taxon>Bacteria</taxon>
        <taxon>Pseudomonadati</taxon>
        <taxon>Pseudomonadota</taxon>
        <taxon>Alphaproteobacteria</taxon>
        <taxon>Hyphomicrobiales</taxon>
        <taxon>Stappiaceae</taxon>
        <taxon>Roseibium</taxon>
    </lineage>
</organism>
<evidence type="ECO:0000313" key="1">
    <source>
        <dbReference type="EMBL" id="CTQ43411.1"/>
    </source>
</evidence>
<dbReference type="EMBL" id="CXST01000001">
    <property type="protein sequence ID" value="CTQ43411.1"/>
    <property type="molecule type" value="Genomic_DNA"/>
</dbReference>
<evidence type="ECO:0000313" key="2">
    <source>
        <dbReference type="Proteomes" id="UP000048926"/>
    </source>
</evidence>
<dbReference type="RefSeq" id="WP_055655523.1">
    <property type="nucleotide sequence ID" value="NZ_CXST01000001.1"/>
</dbReference>
<keyword evidence="2" id="KW-1185">Reference proteome</keyword>
<sequence>MEILQILGFEAHADTDHTVTDVQQLSAIIKLRVQWPDGGIEEIPYGINPKTEAQKAAFQKQVNKAWDEYSQRLRAWEVAYSVGEAALKGKPVYQEPKDLSHENLVRMAVRNWLDAGNAVPAWVPPTPEELREQLPSLTARQFRLGLLQSGRSLSQVEAAIAASADPTEREKAQVEWEYAAEFNRTHPLVVSLSATLGFTPEEVDTLWQSSLQL</sequence>
<dbReference type="AlphaFoldDB" id="A0A0M6Y336"/>
<dbReference type="OrthoDB" id="7678248at2"/>
<protein>
    <submittedName>
        <fullName evidence="1">Uncharacterized protein</fullName>
    </submittedName>
</protein>